<dbReference type="AlphaFoldDB" id="R7VEV3"/>
<dbReference type="EMBL" id="KB292513">
    <property type="protein sequence ID" value="ELU17383.1"/>
    <property type="molecule type" value="Genomic_DNA"/>
</dbReference>
<dbReference type="OrthoDB" id="10031548at2759"/>
<dbReference type="Proteomes" id="UP000014760">
    <property type="component" value="Unassembled WGS sequence"/>
</dbReference>
<name>R7VEV3_CAPTE</name>
<evidence type="ECO:0000256" key="1">
    <source>
        <dbReference type="SAM" id="Coils"/>
    </source>
</evidence>
<gene>
    <name evidence="3" type="ORF">CAPTEDRAFT_208975</name>
</gene>
<accession>R7VEV3</accession>
<keyword evidence="1" id="KW-0175">Coiled coil</keyword>
<proteinExistence type="predicted"/>
<evidence type="ECO:0000313" key="5">
    <source>
        <dbReference type="Proteomes" id="UP000014760"/>
    </source>
</evidence>
<keyword evidence="5" id="KW-1185">Reference proteome</keyword>
<dbReference type="EMBL" id="AMQN01035803">
    <property type="status" value="NOT_ANNOTATED_CDS"/>
    <property type="molecule type" value="Genomic_DNA"/>
</dbReference>
<evidence type="ECO:0000313" key="4">
    <source>
        <dbReference type="EnsemblMetazoa" id="CapteP208975"/>
    </source>
</evidence>
<organism evidence="3">
    <name type="scientific">Capitella teleta</name>
    <name type="common">Polychaete worm</name>
    <dbReference type="NCBI Taxonomy" id="283909"/>
    <lineage>
        <taxon>Eukaryota</taxon>
        <taxon>Metazoa</taxon>
        <taxon>Spiralia</taxon>
        <taxon>Lophotrochozoa</taxon>
        <taxon>Annelida</taxon>
        <taxon>Polychaeta</taxon>
        <taxon>Sedentaria</taxon>
        <taxon>Scolecida</taxon>
        <taxon>Capitellidae</taxon>
        <taxon>Capitella</taxon>
    </lineage>
</organism>
<feature type="region of interest" description="Disordered" evidence="2">
    <location>
        <begin position="1"/>
        <end position="20"/>
    </location>
</feature>
<reference evidence="3 5" key="2">
    <citation type="journal article" date="2013" name="Nature">
        <title>Insights into bilaterian evolution from three spiralian genomes.</title>
        <authorList>
            <person name="Simakov O."/>
            <person name="Marletaz F."/>
            <person name="Cho S.J."/>
            <person name="Edsinger-Gonzales E."/>
            <person name="Havlak P."/>
            <person name="Hellsten U."/>
            <person name="Kuo D.H."/>
            <person name="Larsson T."/>
            <person name="Lv J."/>
            <person name="Arendt D."/>
            <person name="Savage R."/>
            <person name="Osoegawa K."/>
            <person name="de Jong P."/>
            <person name="Grimwood J."/>
            <person name="Chapman J.A."/>
            <person name="Shapiro H."/>
            <person name="Aerts A."/>
            <person name="Otillar R.P."/>
            <person name="Terry A.Y."/>
            <person name="Boore J.L."/>
            <person name="Grigoriev I.V."/>
            <person name="Lindberg D.R."/>
            <person name="Seaver E.C."/>
            <person name="Weisblat D.A."/>
            <person name="Putnam N.H."/>
            <person name="Rokhsar D.S."/>
        </authorList>
    </citation>
    <scope>NUCLEOTIDE SEQUENCE</scope>
    <source>
        <strain evidence="3 5">I ESC-2004</strain>
    </source>
</reference>
<feature type="coiled-coil region" evidence="1">
    <location>
        <begin position="32"/>
        <end position="75"/>
    </location>
</feature>
<feature type="non-terminal residue" evidence="3">
    <location>
        <position position="234"/>
    </location>
</feature>
<protein>
    <submittedName>
        <fullName evidence="3 4">Uncharacterized protein</fullName>
    </submittedName>
</protein>
<reference evidence="5" key="1">
    <citation type="submission" date="2012-12" db="EMBL/GenBank/DDBJ databases">
        <authorList>
            <person name="Hellsten U."/>
            <person name="Grimwood J."/>
            <person name="Chapman J.A."/>
            <person name="Shapiro H."/>
            <person name="Aerts A."/>
            <person name="Otillar R.P."/>
            <person name="Terry A.Y."/>
            <person name="Boore J.L."/>
            <person name="Simakov O."/>
            <person name="Marletaz F."/>
            <person name="Cho S.-J."/>
            <person name="Edsinger-Gonzales E."/>
            <person name="Havlak P."/>
            <person name="Kuo D.-H."/>
            <person name="Larsson T."/>
            <person name="Lv J."/>
            <person name="Arendt D."/>
            <person name="Savage R."/>
            <person name="Osoegawa K."/>
            <person name="de Jong P."/>
            <person name="Lindberg D.R."/>
            <person name="Seaver E.C."/>
            <person name="Weisblat D.A."/>
            <person name="Putnam N.H."/>
            <person name="Grigoriev I.V."/>
            <person name="Rokhsar D.S."/>
        </authorList>
    </citation>
    <scope>NUCLEOTIDE SEQUENCE</scope>
    <source>
        <strain evidence="5">I ESC-2004</strain>
    </source>
</reference>
<evidence type="ECO:0000256" key="2">
    <source>
        <dbReference type="SAM" id="MobiDB-lite"/>
    </source>
</evidence>
<sequence length="234" mass="26263">MAGIFSARPPSAGSGSNTSRKVVVQHRSDMLLEEQIRNVKNVQESLEQALVEVEAARSQQDVAFHQNTAKELEQRLKGMMLVVKIVHKVNNELVYARLDLQKALKEGSHANISKARKRIVKRPVELPWKPRRSGSELTDIHKTALNDLSADMNKMFDKVRDASLLSVNPTDLGDLKRPTLGTESSRISIMNRQKGIRMKLIAKCTKMFGFVIGVLVLLLDTLSRETPVQTLEEK</sequence>
<dbReference type="HOGENOM" id="CLU_1187533_0_0_1"/>
<reference evidence="4" key="3">
    <citation type="submission" date="2015-06" db="UniProtKB">
        <authorList>
            <consortium name="EnsemblMetazoa"/>
        </authorList>
    </citation>
    <scope>IDENTIFICATION</scope>
</reference>
<evidence type="ECO:0000313" key="3">
    <source>
        <dbReference type="EMBL" id="ELU17383.1"/>
    </source>
</evidence>
<dbReference type="EnsemblMetazoa" id="CapteT208975">
    <property type="protein sequence ID" value="CapteP208975"/>
    <property type="gene ID" value="CapteG208975"/>
</dbReference>
<dbReference type="EMBL" id="AMQN01035802">
    <property type="status" value="NOT_ANNOTATED_CDS"/>
    <property type="molecule type" value="Genomic_DNA"/>
</dbReference>